<evidence type="ECO:0000313" key="16">
    <source>
        <dbReference type="Proteomes" id="UP000694540"/>
    </source>
</evidence>
<dbReference type="PANTHER" id="PTHR24046">
    <property type="entry name" value="SIGNAL PEPTIDE, CUB AND EGF-LIKE DOMAIN-CONTAINING"/>
    <property type="match status" value="1"/>
</dbReference>
<dbReference type="FunFam" id="2.10.25.10:FF:000032">
    <property type="entry name" value="signal peptide, CUB and EGF-like domain-containing protein 2 isoform X1"/>
    <property type="match status" value="1"/>
</dbReference>
<dbReference type="InterPro" id="IPR035914">
    <property type="entry name" value="Sperma_CUB_dom_sf"/>
</dbReference>
<dbReference type="Proteomes" id="UP000694540">
    <property type="component" value="Unplaced"/>
</dbReference>
<keyword evidence="9 12" id="KW-1015">Disulfide bond</keyword>
<dbReference type="InterPro" id="IPR009030">
    <property type="entry name" value="Growth_fac_rcpt_cys_sf"/>
</dbReference>
<dbReference type="GO" id="GO:0007165">
    <property type="term" value="P:signal transduction"/>
    <property type="evidence" value="ECO:0007669"/>
    <property type="project" value="TreeGrafter"/>
</dbReference>
<proteinExistence type="predicted"/>
<dbReference type="InterPro" id="IPR052071">
    <property type="entry name" value="SCUB_EGF-like_domain"/>
</dbReference>
<dbReference type="Ensembl" id="ENSCWAT00000003218.1">
    <property type="protein sequence ID" value="ENSCWAP00000002953.1"/>
    <property type="gene ID" value="ENSCWAG00000001908.1"/>
</dbReference>
<dbReference type="Gene3D" id="2.10.25.10">
    <property type="entry name" value="Laminin"/>
    <property type="match status" value="9"/>
</dbReference>
<dbReference type="FunFam" id="2.10.50.10:FF:000002">
    <property type="entry name" value="signal peptide, CUB and EGF-like domain-containing protein 2 isoform X1"/>
    <property type="match status" value="1"/>
</dbReference>
<name>A0A8C3YBR2_9CETA</name>
<evidence type="ECO:0000256" key="1">
    <source>
        <dbReference type="ARBA" id="ARBA00004241"/>
    </source>
</evidence>
<dbReference type="FunFam" id="2.10.25.10:FF:000028">
    <property type="entry name" value="Signal peptide, CUB domain and EGF-like domain-containing 2"/>
    <property type="match status" value="1"/>
</dbReference>
<dbReference type="InterPro" id="IPR049883">
    <property type="entry name" value="NOTCH1_EGF-like"/>
</dbReference>
<dbReference type="InterPro" id="IPR000152">
    <property type="entry name" value="EGF-type_Asp/Asn_hydroxyl_site"/>
</dbReference>
<dbReference type="FunFam" id="2.10.25.10:FF:000256">
    <property type="entry name" value="Signal peptide, CUB domain and EGF like domain containing 2"/>
    <property type="match status" value="1"/>
</dbReference>
<dbReference type="GO" id="GO:0005615">
    <property type="term" value="C:extracellular space"/>
    <property type="evidence" value="ECO:0007669"/>
    <property type="project" value="TreeGrafter"/>
</dbReference>
<feature type="disulfide bond" evidence="12">
    <location>
        <begin position="371"/>
        <end position="381"/>
    </location>
</feature>
<dbReference type="Pfam" id="PF12662">
    <property type="entry name" value="cEGF"/>
    <property type="match status" value="1"/>
</dbReference>
<evidence type="ECO:0000256" key="4">
    <source>
        <dbReference type="ARBA" id="ARBA00022525"/>
    </source>
</evidence>
<dbReference type="Pfam" id="PF12947">
    <property type="entry name" value="EGF_3"/>
    <property type="match status" value="1"/>
</dbReference>
<evidence type="ECO:0000256" key="7">
    <source>
        <dbReference type="ARBA" id="ARBA00022737"/>
    </source>
</evidence>
<evidence type="ECO:0000256" key="5">
    <source>
        <dbReference type="ARBA" id="ARBA00022536"/>
    </source>
</evidence>
<dbReference type="SUPFAM" id="SSF57196">
    <property type="entry name" value="EGF/Laminin"/>
    <property type="match status" value="3"/>
</dbReference>
<evidence type="ECO:0000256" key="12">
    <source>
        <dbReference type="PROSITE-ProRule" id="PRU00076"/>
    </source>
</evidence>
<dbReference type="FunFam" id="2.10.25.10:FF:000008">
    <property type="entry name" value="Signal peptide, CUB domain, EGF-like 2"/>
    <property type="match status" value="1"/>
</dbReference>
<keyword evidence="6 13" id="KW-0732">Signal</keyword>
<dbReference type="SMART" id="SM00181">
    <property type="entry name" value="EGF"/>
    <property type="match status" value="10"/>
</dbReference>
<dbReference type="Pfam" id="PF07699">
    <property type="entry name" value="Ephrin_rec_like"/>
    <property type="match status" value="3"/>
</dbReference>
<comment type="caution">
    <text evidence="12">Lacks conserved residue(s) required for the propagation of feature annotation.</text>
</comment>
<evidence type="ECO:0000256" key="9">
    <source>
        <dbReference type="ARBA" id="ARBA00023157"/>
    </source>
</evidence>
<dbReference type="PROSITE" id="PS50026">
    <property type="entry name" value="EGF_3"/>
    <property type="match status" value="3"/>
</dbReference>
<feature type="domain" description="EGF-like" evidence="14">
    <location>
        <begin position="48"/>
        <end position="88"/>
    </location>
</feature>
<dbReference type="SUPFAM" id="SSF57184">
    <property type="entry name" value="Growth factor receptor domain"/>
    <property type="match status" value="3"/>
</dbReference>
<keyword evidence="3" id="KW-0217">Developmental protein</keyword>
<evidence type="ECO:0000313" key="15">
    <source>
        <dbReference type="Ensembl" id="ENSCWAP00000002953.1"/>
    </source>
</evidence>
<sequence>MGVAGRRCPAGTARALLPLLLLLLLLLLLPLPEAGQPGRGRVAGPLEDVDECAQGLDDCHANALCQNTPTSYKCSCGPGYQGEGRHCEDIDECASELNGGCVHDCLNIPGNYRCTCFDGFTLAHDGHNCLDVDECLGNNGGCQHTCVNAMGSYECRCKEGFFLSDNQHTCIHRSEEGLSCMNKNHGCSHICKEAPRGSVACECRPGFELAENQRDCVLTCNHGNGGCQHSCEDTAAGPECSCHPQYQMHADGKSCLEREDVALEVIESNATSVADGDKRVKRRLLMETCAVNNGGCDRTCKDTSTGVHCSCPIGFTLQLDGKTCKDIDECQTRNGGCDHFCKNTVGSFDCSCKKGFKLLTDEKSCQDVDECSLDGTCDHSCINYPGSFACTCNTGYTLYGFTHCGDSDECSVNNGGCQQVCVNTVGSYECRCLSGHKLHWNRKDCVASCDLSCTVKQTERRLRKATRALRKAAHREQFHLQLMGMDLEVAKKSPGTSSQQAESCGVGRGRVGTQCVSCRAGTYYDGTQERCTLCPDGTFQNEEGQITCEPCPRPENPGAWKTPEAWNVSECGGLCQPGEYSADGFAPCQLCALGTFQPEAGRTSCLPCGGGLRTKRLGAFSFQDCETRVQCSPGHFYNTTTHRCIRCPAGTYQPEFGKNSCISCPGNTTTDFDGSTNLTRCKTSPNSVTTYETCQTYERPIAFTSRSRRLWIQFKSNEGNSARGFQVPYVTYDEDYQELIEDIVRDGRLYASENHQEILKDKKLIKALFDVLAHPQNYFKYTAQESREMFPRSFIRLLRSKVSRFLRPYK</sequence>
<evidence type="ECO:0000256" key="6">
    <source>
        <dbReference type="ARBA" id="ARBA00022729"/>
    </source>
</evidence>
<dbReference type="InterPro" id="IPR011641">
    <property type="entry name" value="Tyr-kin_ephrin_A/B_rcpt-like"/>
</dbReference>
<keyword evidence="4" id="KW-0964">Secreted</keyword>
<dbReference type="FunFam" id="2.10.50.10:FF:000029">
    <property type="entry name" value="Signal peptide, CUB domain and EGF like domain containing 2"/>
    <property type="match status" value="1"/>
</dbReference>
<keyword evidence="8" id="KW-0106">Calcium</keyword>
<dbReference type="Gene3D" id="2.10.50.10">
    <property type="entry name" value="Tumor Necrosis Factor Receptor, subunit A, domain 2"/>
    <property type="match status" value="3"/>
</dbReference>
<dbReference type="InterPro" id="IPR000742">
    <property type="entry name" value="EGF"/>
</dbReference>
<accession>A0A8C3YBR2</accession>
<dbReference type="CDD" id="cd00054">
    <property type="entry name" value="EGF_CA"/>
    <property type="match status" value="1"/>
</dbReference>
<dbReference type="GO" id="GO:0005509">
    <property type="term" value="F:calcium ion binding"/>
    <property type="evidence" value="ECO:0007669"/>
    <property type="project" value="InterPro"/>
</dbReference>
<keyword evidence="16" id="KW-1185">Reference proteome</keyword>
<dbReference type="SMART" id="SM00179">
    <property type="entry name" value="EGF_CA"/>
    <property type="match status" value="7"/>
</dbReference>
<keyword evidence="7" id="KW-0677">Repeat</keyword>
<evidence type="ECO:0000256" key="10">
    <source>
        <dbReference type="ARBA" id="ARBA00023180"/>
    </source>
</evidence>
<dbReference type="SUPFAM" id="SSF49854">
    <property type="entry name" value="Spermadhesin, CUB domain"/>
    <property type="match status" value="1"/>
</dbReference>
<dbReference type="PROSITE" id="PS00010">
    <property type="entry name" value="ASX_HYDROXYL"/>
    <property type="match status" value="6"/>
</dbReference>
<feature type="domain" description="EGF-like" evidence="14">
    <location>
        <begin position="367"/>
        <end position="405"/>
    </location>
</feature>
<keyword evidence="10" id="KW-0325">Glycoprotein</keyword>
<dbReference type="PROSITE" id="PS01187">
    <property type="entry name" value="EGF_CA"/>
    <property type="match status" value="3"/>
</dbReference>
<protein>
    <recommendedName>
        <fullName evidence="11">Signal peptide, CUB and EGF-like domain-containing protein 2</fullName>
    </recommendedName>
</protein>
<dbReference type="Pfam" id="PF14670">
    <property type="entry name" value="FXa_inhibition"/>
    <property type="match status" value="5"/>
</dbReference>
<dbReference type="FunFam" id="2.10.25.10:FF:000037">
    <property type="entry name" value="Signal peptide, CUB domain and EGF-like domain-containing 2"/>
    <property type="match status" value="1"/>
</dbReference>
<evidence type="ECO:0000256" key="8">
    <source>
        <dbReference type="ARBA" id="ARBA00022837"/>
    </source>
</evidence>
<comment type="subcellular location">
    <subcellularLocation>
        <location evidence="1">Cell surface</location>
    </subcellularLocation>
    <subcellularLocation>
        <location evidence="2">Secreted</location>
    </subcellularLocation>
</comment>
<feature type="signal peptide" evidence="13">
    <location>
        <begin position="1"/>
        <end position="34"/>
    </location>
</feature>
<organism evidence="15 16">
    <name type="scientific">Catagonus wagneri</name>
    <name type="common">Chacoan peccary</name>
    <dbReference type="NCBI Taxonomy" id="51154"/>
    <lineage>
        <taxon>Eukaryota</taxon>
        <taxon>Metazoa</taxon>
        <taxon>Chordata</taxon>
        <taxon>Craniata</taxon>
        <taxon>Vertebrata</taxon>
        <taxon>Euteleostomi</taxon>
        <taxon>Mammalia</taxon>
        <taxon>Eutheria</taxon>
        <taxon>Laurasiatheria</taxon>
        <taxon>Artiodactyla</taxon>
        <taxon>Suina</taxon>
        <taxon>Tayassuidae</taxon>
        <taxon>Catagonus</taxon>
    </lineage>
</organism>
<dbReference type="InterPro" id="IPR001881">
    <property type="entry name" value="EGF-like_Ca-bd_dom"/>
</dbReference>
<dbReference type="FunFam" id="2.10.25.10:FF:000199">
    <property type="entry name" value="signal peptide, CUB and EGF-like domain-containing protein 2 isoform X2"/>
    <property type="match status" value="1"/>
</dbReference>
<evidence type="ECO:0000259" key="14">
    <source>
        <dbReference type="PROSITE" id="PS50026"/>
    </source>
</evidence>
<dbReference type="GO" id="GO:0009986">
    <property type="term" value="C:cell surface"/>
    <property type="evidence" value="ECO:0007669"/>
    <property type="project" value="UniProtKB-SubCell"/>
</dbReference>
<keyword evidence="5 12" id="KW-0245">EGF-like domain</keyword>
<gene>
    <name evidence="15" type="primary">SCUBE2</name>
</gene>
<feature type="chain" id="PRO_5034682974" description="Signal peptide, CUB and EGF-like domain-containing protein 2" evidence="13">
    <location>
        <begin position="35"/>
        <end position="810"/>
    </location>
</feature>
<dbReference type="FunFam" id="2.10.25.10:FF:000005">
    <property type="entry name" value="Fibrillin 2"/>
    <property type="match status" value="1"/>
</dbReference>
<dbReference type="FunFam" id="2.10.50.10:FF:000042">
    <property type="entry name" value="Signal peptide, CUB domain and EGF like domain containing 2"/>
    <property type="match status" value="1"/>
</dbReference>
<dbReference type="InterPro" id="IPR018097">
    <property type="entry name" value="EGF_Ca-bd_CS"/>
</dbReference>
<dbReference type="FunFam" id="2.10.25.10:FF:000035">
    <property type="entry name" value="Signal peptide, CUB domain and EGF-like domain-containing 2"/>
    <property type="match status" value="1"/>
</dbReference>
<dbReference type="GeneTree" id="ENSGT00940000153185"/>
<dbReference type="InterPro" id="IPR024731">
    <property type="entry name" value="NELL2-like_EGF"/>
</dbReference>
<dbReference type="PANTHER" id="PTHR24046:SF3">
    <property type="entry name" value="SIGNAL PEPTIDE, CUB AND EGF-LIKE DOMAIN-CONTAINING PROTEIN 2"/>
    <property type="match status" value="1"/>
</dbReference>
<dbReference type="AlphaFoldDB" id="A0A8C3YBR2"/>
<evidence type="ECO:0000256" key="2">
    <source>
        <dbReference type="ARBA" id="ARBA00004613"/>
    </source>
</evidence>
<feature type="domain" description="EGF-like" evidence="14">
    <location>
        <begin position="131"/>
        <end position="167"/>
    </location>
</feature>
<evidence type="ECO:0000256" key="13">
    <source>
        <dbReference type="SAM" id="SignalP"/>
    </source>
</evidence>
<dbReference type="InterPro" id="IPR026823">
    <property type="entry name" value="cEGF"/>
</dbReference>
<reference evidence="15" key="1">
    <citation type="submission" date="2025-08" db="UniProtKB">
        <authorList>
            <consortium name="Ensembl"/>
        </authorList>
    </citation>
    <scope>IDENTIFICATION</scope>
</reference>
<dbReference type="PROSITE" id="PS01186">
    <property type="entry name" value="EGF_2"/>
    <property type="match status" value="4"/>
</dbReference>
<reference evidence="15" key="2">
    <citation type="submission" date="2025-09" db="UniProtKB">
        <authorList>
            <consortium name="Ensembl"/>
        </authorList>
    </citation>
    <scope>IDENTIFICATION</scope>
</reference>
<dbReference type="SMART" id="SM01411">
    <property type="entry name" value="Ephrin_rec_like"/>
    <property type="match status" value="3"/>
</dbReference>
<evidence type="ECO:0000256" key="11">
    <source>
        <dbReference type="ARBA" id="ARBA00067359"/>
    </source>
</evidence>
<evidence type="ECO:0000256" key="3">
    <source>
        <dbReference type="ARBA" id="ARBA00022473"/>
    </source>
</evidence>
<dbReference type="Pfam" id="PF07645">
    <property type="entry name" value="EGF_CA"/>
    <property type="match status" value="1"/>
</dbReference>